<feature type="domain" description="Phosphatidic acid phosphatase type 2/haloperoxidase" evidence="3">
    <location>
        <begin position="138"/>
        <end position="243"/>
    </location>
</feature>
<feature type="transmembrane region" description="Helical" evidence="2">
    <location>
        <begin position="227"/>
        <end position="246"/>
    </location>
</feature>
<dbReference type="InterPro" id="IPR036938">
    <property type="entry name" value="PAP2/HPO_sf"/>
</dbReference>
<keyword evidence="2" id="KW-0472">Membrane</keyword>
<comment type="caution">
    <text evidence="4">The sequence shown here is derived from an EMBL/GenBank/DDBJ whole genome shotgun (WGS) entry which is preliminary data.</text>
</comment>
<reference evidence="5" key="1">
    <citation type="journal article" date="2019" name="Int. J. Syst. Evol. Microbiol.">
        <title>The Global Catalogue of Microorganisms (GCM) 10K type strain sequencing project: providing services to taxonomists for standard genome sequencing and annotation.</title>
        <authorList>
            <consortium name="The Broad Institute Genomics Platform"/>
            <consortium name="The Broad Institute Genome Sequencing Center for Infectious Disease"/>
            <person name="Wu L."/>
            <person name="Ma J."/>
        </authorList>
    </citation>
    <scope>NUCLEOTIDE SEQUENCE [LARGE SCALE GENOMIC DNA]</scope>
    <source>
        <strain evidence="5">CCM 8604</strain>
    </source>
</reference>
<dbReference type="Proteomes" id="UP001597036">
    <property type="component" value="Unassembled WGS sequence"/>
</dbReference>
<feature type="transmembrane region" description="Helical" evidence="2">
    <location>
        <begin position="134"/>
        <end position="151"/>
    </location>
</feature>
<feature type="transmembrane region" description="Helical" evidence="2">
    <location>
        <begin position="258"/>
        <end position="279"/>
    </location>
</feature>
<feature type="transmembrane region" description="Helical" evidence="2">
    <location>
        <begin position="171"/>
        <end position="190"/>
    </location>
</feature>
<feature type="compositionally biased region" description="Polar residues" evidence="1">
    <location>
        <begin position="16"/>
        <end position="26"/>
    </location>
</feature>
<feature type="transmembrane region" description="Helical" evidence="2">
    <location>
        <begin position="109"/>
        <end position="127"/>
    </location>
</feature>
<evidence type="ECO:0000259" key="3">
    <source>
        <dbReference type="Pfam" id="PF01569"/>
    </source>
</evidence>
<evidence type="ECO:0000313" key="5">
    <source>
        <dbReference type="Proteomes" id="UP001597036"/>
    </source>
</evidence>
<sequence>MVEKTESSTDVETDSMDANSMNASNEESGESRHVDRGSDAYLADHPRVSSVVWAWITGICALIGSAVAFYLGVMRLTGQRFDSWMWSEFSTAFPFLNTAFVTPFRNSRIIIGICIGMIALALIIAIARKRFYTFTLIVIFVLVSFAISFTLKRVLPRPVLDSLIPDPANSAPSGHTAFTVIAGVALIMSVPRILRALVTLWSTFFTSMVATMVIFDRWHRPTDVVTAILLVGGLGLITMSFTRASGMDLQGKRRSSSSIQIVSTLFVTLGGAAILYSAYVVSQIVDVIAYQPDAFTTSAAWATLALIFGTSAVVYGTVLAVRQSTASPLTRIGLIGQPPAPPKK</sequence>
<evidence type="ECO:0000313" key="4">
    <source>
        <dbReference type="EMBL" id="MFD0704376.1"/>
    </source>
</evidence>
<organism evidence="4 5">
    <name type="scientific">Alloscardovia venturai</name>
    <dbReference type="NCBI Taxonomy" id="1769421"/>
    <lineage>
        <taxon>Bacteria</taxon>
        <taxon>Bacillati</taxon>
        <taxon>Actinomycetota</taxon>
        <taxon>Actinomycetes</taxon>
        <taxon>Bifidobacteriales</taxon>
        <taxon>Bifidobacteriaceae</taxon>
        <taxon>Alloscardovia</taxon>
    </lineage>
</organism>
<protein>
    <submittedName>
        <fullName evidence="4">Phosphatase PAP2 family protein</fullName>
    </submittedName>
</protein>
<evidence type="ECO:0000256" key="1">
    <source>
        <dbReference type="SAM" id="MobiDB-lite"/>
    </source>
</evidence>
<dbReference type="SUPFAM" id="SSF48317">
    <property type="entry name" value="Acid phosphatase/Vanadium-dependent haloperoxidase"/>
    <property type="match status" value="1"/>
</dbReference>
<keyword evidence="2" id="KW-0812">Transmembrane</keyword>
<feature type="transmembrane region" description="Helical" evidence="2">
    <location>
        <begin position="197"/>
        <end position="215"/>
    </location>
</feature>
<dbReference type="Gene3D" id="1.20.144.10">
    <property type="entry name" value="Phosphatidic acid phosphatase type 2/haloperoxidase"/>
    <property type="match status" value="1"/>
</dbReference>
<dbReference type="InterPro" id="IPR000326">
    <property type="entry name" value="PAP2/HPO"/>
</dbReference>
<gene>
    <name evidence="4" type="ORF">ACFQY8_01230</name>
</gene>
<keyword evidence="5" id="KW-1185">Reference proteome</keyword>
<feature type="region of interest" description="Disordered" evidence="1">
    <location>
        <begin position="1"/>
        <end position="33"/>
    </location>
</feature>
<dbReference type="Pfam" id="PF01569">
    <property type="entry name" value="PAP2"/>
    <property type="match status" value="1"/>
</dbReference>
<accession>A0ABW2Y733</accession>
<keyword evidence="2" id="KW-1133">Transmembrane helix</keyword>
<evidence type="ECO:0000256" key="2">
    <source>
        <dbReference type="SAM" id="Phobius"/>
    </source>
</evidence>
<feature type="transmembrane region" description="Helical" evidence="2">
    <location>
        <begin position="299"/>
        <end position="321"/>
    </location>
</feature>
<name>A0ABW2Y733_9BIFI</name>
<feature type="transmembrane region" description="Helical" evidence="2">
    <location>
        <begin position="85"/>
        <end position="103"/>
    </location>
</feature>
<proteinExistence type="predicted"/>
<feature type="transmembrane region" description="Helical" evidence="2">
    <location>
        <begin position="52"/>
        <end position="73"/>
    </location>
</feature>
<dbReference type="RefSeq" id="WP_377937817.1">
    <property type="nucleotide sequence ID" value="NZ_JBHTHQ010000010.1"/>
</dbReference>
<dbReference type="EMBL" id="JBHTHQ010000010">
    <property type="protein sequence ID" value="MFD0704376.1"/>
    <property type="molecule type" value="Genomic_DNA"/>
</dbReference>